<dbReference type="SUPFAM" id="SSF51412">
    <property type="entry name" value="Inosine monophosphate dehydrogenase (IMPDH)"/>
    <property type="match status" value="1"/>
</dbReference>
<dbReference type="InterPro" id="IPR000056">
    <property type="entry name" value="Ribul_P_3_epim-like"/>
</dbReference>
<dbReference type="Gene3D" id="3.20.20.70">
    <property type="entry name" value="Aldolase class I"/>
    <property type="match status" value="1"/>
</dbReference>
<dbReference type="EMBL" id="VBWP01000001">
    <property type="protein sequence ID" value="TLG77127.1"/>
    <property type="molecule type" value="Genomic_DNA"/>
</dbReference>
<dbReference type="AlphaFoldDB" id="A0A5R8QIQ1"/>
<protein>
    <submittedName>
        <fullName evidence="2">Hydrolase</fullName>
    </submittedName>
</protein>
<dbReference type="GO" id="GO:0005975">
    <property type="term" value="P:carbohydrate metabolic process"/>
    <property type="evidence" value="ECO:0007669"/>
    <property type="project" value="InterPro"/>
</dbReference>
<keyword evidence="1" id="KW-0413">Isomerase</keyword>
<name>A0A5R8QIQ1_9FIRM</name>
<dbReference type="GO" id="GO:0016787">
    <property type="term" value="F:hydrolase activity"/>
    <property type="evidence" value="ECO:0007669"/>
    <property type="project" value="UniProtKB-KW"/>
</dbReference>
<dbReference type="InterPro" id="IPR013785">
    <property type="entry name" value="Aldolase_TIM"/>
</dbReference>
<dbReference type="GO" id="GO:0016857">
    <property type="term" value="F:racemase and epimerase activity, acting on carbohydrates and derivatives"/>
    <property type="evidence" value="ECO:0007669"/>
    <property type="project" value="InterPro"/>
</dbReference>
<dbReference type="Pfam" id="PF00834">
    <property type="entry name" value="Ribul_P_3_epim"/>
    <property type="match status" value="1"/>
</dbReference>
<sequence length="220" mass="23573">MAFVPNIKSPLRQKIVEVPEIIQEAGGIKLFGKHIRSLIFTTDVSIIANCNADGLIAVYPFTPTIAISQMMIQASPMPVFCGVGGGLTSGQQAYDIALDAELHGAYGVVLNAPTPNELIKKISDRLDIPVVITVVSAKEDIEARLRSGAQIFNVSGGAKTAEIVREIRKHSQEIAIIATGGPTDESIRETIEAGANVITYTPPTSAELFAEIMKKYRANL</sequence>
<organism evidence="2 3">
    <name type="scientific">Culicoidibacter larvae</name>
    <dbReference type="NCBI Taxonomy" id="2579976"/>
    <lineage>
        <taxon>Bacteria</taxon>
        <taxon>Bacillati</taxon>
        <taxon>Bacillota</taxon>
        <taxon>Culicoidibacteria</taxon>
        <taxon>Culicoidibacterales</taxon>
        <taxon>Culicoidibacteraceae</taxon>
        <taxon>Culicoidibacter</taxon>
    </lineage>
</organism>
<evidence type="ECO:0000313" key="3">
    <source>
        <dbReference type="Proteomes" id="UP000306912"/>
    </source>
</evidence>
<evidence type="ECO:0000313" key="2">
    <source>
        <dbReference type="EMBL" id="TLG77127.1"/>
    </source>
</evidence>
<gene>
    <name evidence="2" type="ORF">FEZ08_00480</name>
</gene>
<accession>A0A5R8QIQ1</accession>
<evidence type="ECO:0000256" key="1">
    <source>
        <dbReference type="ARBA" id="ARBA00023235"/>
    </source>
</evidence>
<reference evidence="2 3" key="1">
    <citation type="submission" date="2019-05" db="EMBL/GenBank/DDBJ databases">
        <title>Culicoidintestinum kansasii gen. nov., sp. nov. from the gastrointestinal tract of the biting midge, Culicoides sonorensis.</title>
        <authorList>
            <person name="Neupane S."/>
            <person name="Ghosh A."/>
            <person name="Gunther S."/>
            <person name="Martin K."/>
            <person name="Zurek L."/>
        </authorList>
    </citation>
    <scope>NUCLEOTIDE SEQUENCE [LARGE SCALE GENOMIC DNA]</scope>
    <source>
        <strain evidence="2 3">CS-1</strain>
    </source>
</reference>
<proteinExistence type="predicted"/>
<keyword evidence="3" id="KW-1185">Reference proteome</keyword>
<dbReference type="OrthoDB" id="1092608at2"/>
<dbReference type="Proteomes" id="UP000306912">
    <property type="component" value="Unassembled WGS sequence"/>
</dbReference>
<dbReference type="RefSeq" id="WP_138190120.1">
    <property type="nucleotide sequence ID" value="NZ_VBWP01000001.1"/>
</dbReference>
<dbReference type="InParanoid" id="A0A5R8QIQ1"/>
<comment type="caution">
    <text evidence="2">The sequence shown here is derived from an EMBL/GenBank/DDBJ whole genome shotgun (WGS) entry which is preliminary data.</text>
</comment>
<keyword evidence="2" id="KW-0378">Hydrolase</keyword>